<dbReference type="GO" id="GO:0019028">
    <property type="term" value="C:viral capsid"/>
    <property type="evidence" value="ECO:0007669"/>
    <property type="project" value="UniProtKB-KW"/>
</dbReference>
<keyword evidence="2" id="KW-0946">Virion</keyword>
<sequence length="232" mass="25545">MSVNRGRNGNSNGNRGCPNCFDSLDAAASNCTRCNPSVSNRQRRNARRAANFRNQRNVGATGAPLRAPIPLPVVPVPQALNQRNLRLPNGQVWVTRKPTDWAAKTNDANDAMLLKTIFDGISEIKPDTKVFRVLIGFVAESDGTFGIVDGVTGDTVPDLPIVGRLGFQKNVYRSRDIVLEGKPADQLSEKAIVWCLNTSKRVEKRVRLADFWVAISKPKPLMPPPDFLVEDN</sequence>
<feature type="region of interest" description="Disordered" evidence="1">
    <location>
        <begin position="35"/>
        <end position="55"/>
    </location>
</feature>
<dbReference type="InterPro" id="IPR016405">
    <property type="entry name" value="Coat_Ilarvirus_prd"/>
</dbReference>
<evidence type="ECO:0000313" key="2">
    <source>
        <dbReference type="EMBL" id="ARS65727.1"/>
    </source>
</evidence>
<protein>
    <submittedName>
        <fullName evidence="2">Coat protein</fullName>
    </submittedName>
</protein>
<dbReference type="GO" id="GO:0003723">
    <property type="term" value="F:RNA binding"/>
    <property type="evidence" value="ECO:0007669"/>
    <property type="project" value="InterPro"/>
</dbReference>
<keyword evidence="2" id="KW-0167">Capsid protein</keyword>
<name>A0A1X9ZM49_9BROM</name>
<evidence type="ECO:0000256" key="1">
    <source>
        <dbReference type="SAM" id="MobiDB-lite"/>
    </source>
</evidence>
<reference evidence="2" key="1">
    <citation type="journal article" date="2017" name="Plant Dis.">
        <title>First report of blackberry chlorotic ringspot virus in black raspberry (Rubus coreanus) in Korea.</title>
        <authorList>
            <person name="Seo J.-K."/>
            <person name="Kim M.-K."/>
            <person name="Kwak H.-R."/>
            <person name="Choi H.-S."/>
        </authorList>
    </citation>
    <scope>NUCLEOTIDE SEQUENCE</scope>
    <source>
        <strain evidence="2">BR</strain>
    </source>
</reference>
<accession>A0A1X9ZM49</accession>
<dbReference type="InterPro" id="IPR002681">
    <property type="entry name" value="Coat_Ilarvirus"/>
</dbReference>
<dbReference type="PIRSF" id="PIRSF004078">
    <property type="entry name" value="Coat_Ilarvirus_prd"/>
    <property type="match status" value="1"/>
</dbReference>
<organism evidence="2">
    <name type="scientific">Blackberry chlorotic ringspot virus</name>
    <dbReference type="NCBI Taxonomy" id="339420"/>
    <lineage>
        <taxon>Viruses</taxon>
        <taxon>Riboviria</taxon>
        <taxon>Orthornavirae</taxon>
        <taxon>Kitrinoviricota</taxon>
        <taxon>Alsuviricetes</taxon>
        <taxon>Martellivirales</taxon>
        <taxon>Bromoviridae</taxon>
        <taxon>Ilarvirus</taxon>
        <taxon>Ilarvirus BCRV</taxon>
    </lineage>
</organism>
<proteinExistence type="predicted"/>
<dbReference type="EMBL" id="KX834012">
    <property type="protein sequence ID" value="ARS65727.1"/>
    <property type="molecule type" value="Genomic_RNA"/>
</dbReference>
<dbReference type="Pfam" id="PF01787">
    <property type="entry name" value="Ilar_coat"/>
    <property type="match status" value="1"/>
</dbReference>